<keyword evidence="2" id="KW-1185">Reference proteome</keyword>
<dbReference type="Proteomes" id="UP000298416">
    <property type="component" value="Unassembled WGS sequence"/>
</dbReference>
<reference evidence="1" key="2">
    <citation type="submission" date="2020-08" db="EMBL/GenBank/DDBJ databases">
        <title>Plant Genome Project.</title>
        <authorList>
            <person name="Zhang R.-G."/>
        </authorList>
    </citation>
    <scope>NUCLEOTIDE SEQUENCE</scope>
    <source>
        <strain evidence="1">Huo1</strain>
        <tissue evidence="1">Leaf</tissue>
    </source>
</reference>
<sequence length="82" mass="9467">MLAIGIRPNALFVLCWGSKLEFLCSKRYEFDMGKAQREVFDKLGTVDGLTLAERYELCDILSEKSQQVRVISCEYFGSHWII</sequence>
<gene>
    <name evidence="1" type="ORF">SASPL_148760</name>
</gene>
<dbReference type="AlphaFoldDB" id="A0A8X8WBA2"/>
<organism evidence="1">
    <name type="scientific">Salvia splendens</name>
    <name type="common">Scarlet sage</name>
    <dbReference type="NCBI Taxonomy" id="180675"/>
    <lineage>
        <taxon>Eukaryota</taxon>
        <taxon>Viridiplantae</taxon>
        <taxon>Streptophyta</taxon>
        <taxon>Embryophyta</taxon>
        <taxon>Tracheophyta</taxon>
        <taxon>Spermatophyta</taxon>
        <taxon>Magnoliopsida</taxon>
        <taxon>eudicotyledons</taxon>
        <taxon>Gunneridae</taxon>
        <taxon>Pentapetalae</taxon>
        <taxon>asterids</taxon>
        <taxon>lamiids</taxon>
        <taxon>Lamiales</taxon>
        <taxon>Lamiaceae</taxon>
        <taxon>Nepetoideae</taxon>
        <taxon>Mentheae</taxon>
        <taxon>Salviinae</taxon>
        <taxon>Salvia</taxon>
        <taxon>Salvia subgen. Calosphace</taxon>
        <taxon>core Calosphace</taxon>
    </lineage>
</organism>
<reference evidence="1" key="1">
    <citation type="submission" date="2018-01" db="EMBL/GenBank/DDBJ databases">
        <authorList>
            <person name="Mao J.F."/>
        </authorList>
    </citation>
    <scope>NUCLEOTIDE SEQUENCE</scope>
    <source>
        <strain evidence="1">Huo1</strain>
        <tissue evidence="1">Leaf</tissue>
    </source>
</reference>
<evidence type="ECO:0000313" key="1">
    <source>
        <dbReference type="EMBL" id="KAG6391014.1"/>
    </source>
</evidence>
<comment type="caution">
    <text evidence="1">The sequence shown here is derived from an EMBL/GenBank/DDBJ whole genome shotgun (WGS) entry which is preliminary data.</text>
</comment>
<accession>A0A8X8WBA2</accession>
<dbReference type="EMBL" id="PNBA02000019">
    <property type="protein sequence ID" value="KAG6391014.1"/>
    <property type="molecule type" value="Genomic_DNA"/>
</dbReference>
<evidence type="ECO:0000313" key="2">
    <source>
        <dbReference type="Proteomes" id="UP000298416"/>
    </source>
</evidence>
<name>A0A8X8WBA2_SALSN</name>
<proteinExistence type="predicted"/>
<protein>
    <submittedName>
        <fullName evidence="1">Uncharacterized protein</fullName>
    </submittedName>
</protein>